<dbReference type="InterPro" id="IPR013217">
    <property type="entry name" value="Methyltransf_12"/>
</dbReference>
<dbReference type="AlphaFoldDB" id="A0A7G1KHG1"/>
<dbReference type="GO" id="GO:0032259">
    <property type="term" value="P:methylation"/>
    <property type="evidence" value="ECO:0007669"/>
    <property type="project" value="UniProtKB-KW"/>
</dbReference>
<reference evidence="2 3" key="1">
    <citation type="submission" date="2020-08" db="EMBL/GenBank/DDBJ databases">
        <title>Genome Sequencing of Nocardia wallacei strain FMUON74 and assembly.</title>
        <authorList>
            <person name="Toyokawa M."/>
            <person name="Uesaka K."/>
        </authorList>
    </citation>
    <scope>NUCLEOTIDE SEQUENCE [LARGE SCALE GENOMIC DNA]</scope>
    <source>
        <strain evidence="2 3">FMUON74</strain>
    </source>
</reference>
<dbReference type="EMBL" id="AP023396">
    <property type="protein sequence ID" value="BCK54667.1"/>
    <property type="molecule type" value="Genomic_DNA"/>
</dbReference>
<organism evidence="2 3">
    <name type="scientific">Nocardia wallacei</name>
    <dbReference type="NCBI Taxonomy" id="480035"/>
    <lineage>
        <taxon>Bacteria</taxon>
        <taxon>Bacillati</taxon>
        <taxon>Actinomycetota</taxon>
        <taxon>Actinomycetes</taxon>
        <taxon>Mycobacteriales</taxon>
        <taxon>Nocardiaceae</taxon>
        <taxon>Nocardia</taxon>
    </lineage>
</organism>
<evidence type="ECO:0000313" key="3">
    <source>
        <dbReference type="Proteomes" id="UP000516173"/>
    </source>
</evidence>
<feature type="domain" description="Methyltransferase type 12" evidence="1">
    <location>
        <begin position="41"/>
        <end position="138"/>
    </location>
</feature>
<keyword evidence="3" id="KW-1185">Reference proteome</keyword>
<name>A0A7G1KHG1_9NOCA</name>
<dbReference type="RefSeq" id="WP_187687893.1">
    <property type="nucleotide sequence ID" value="NZ_AP023396.1"/>
</dbReference>
<sequence length="239" mass="25428">MEDFYSPVAEFYDLVPRAHAEGEAALRKILAEVDPSAGPVVDIGAGTGRACRIVAEVLPSAKILACEPAPAMRAVLTHDVLADEDLRRRVTIVPEAAEAVVLPETISALVLFGVLGHIGAEGRRALWDRVLPRLAPGAPVLVELLPVTRPMAMPKMDLAREQIGDLAYEGSIEAEPIGGDLIRITSTWRISGDAAPTRVVRNVSEWHTFGIDDLAAETGLAGEQLTAQAGVLRAPTRPA</sequence>
<gene>
    <name evidence="2" type="ORF">NWFMUON74_24390</name>
</gene>
<evidence type="ECO:0000313" key="2">
    <source>
        <dbReference type="EMBL" id="BCK54667.1"/>
    </source>
</evidence>
<dbReference type="InterPro" id="IPR029063">
    <property type="entry name" value="SAM-dependent_MTases_sf"/>
</dbReference>
<dbReference type="KEGG" id="nwl:NWFMUON74_24390"/>
<protein>
    <submittedName>
        <fullName evidence="2">Methyltransferase type 12</fullName>
    </submittedName>
</protein>
<dbReference type="Pfam" id="PF08242">
    <property type="entry name" value="Methyltransf_12"/>
    <property type="match status" value="1"/>
</dbReference>
<keyword evidence="2" id="KW-0808">Transferase</keyword>
<dbReference type="Gene3D" id="3.40.50.150">
    <property type="entry name" value="Vaccinia Virus protein VP39"/>
    <property type="match status" value="1"/>
</dbReference>
<proteinExistence type="predicted"/>
<dbReference type="CDD" id="cd02440">
    <property type="entry name" value="AdoMet_MTases"/>
    <property type="match status" value="1"/>
</dbReference>
<dbReference type="Proteomes" id="UP000516173">
    <property type="component" value="Chromosome"/>
</dbReference>
<accession>A0A7G1KHG1</accession>
<keyword evidence="2" id="KW-0489">Methyltransferase</keyword>
<dbReference type="SUPFAM" id="SSF53335">
    <property type="entry name" value="S-adenosyl-L-methionine-dependent methyltransferases"/>
    <property type="match status" value="1"/>
</dbReference>
<evidence type="ECO:0000259" key="1">
    <source>
        <dbReference type="Pfam" id="PF08242"/>
    </source>
</evidence>
<dbReference type="GO" id="GO:0008168">
    <property type="term" value="F:methyltransferase activity"/>
    <property type="evidence" value="ECO:0007669"/>
    <property type="project" value="UniProtKB-KW"/>
</dbReference>
<dbReference type="GeneID" id="80346995"/>